<name>A0A7R9PAE1_TIMCA</name>
<accession>A0A7R9PAE1</accession>
<gene>
    <name evidence="2" type="ORF">TCMB3V08_LOCUS8112</name>
</gene>
<organism evidence="2">
    <name type="scientific">Timema californicum</name>
    <name type="common">California timema</name>
    <name type="synonym">Walking stick</name>
    <dbReference type="NCBI Taxonomy" id="61474"/>
    <lineage>
        <taxon>Eukaryota</taxon>
        <taxon>Metazoa</taxon>
        <taxon>Ecdysozoa</taxon>
        <taxon>Arthropoda</taxon>
        <taxon>Hexapoda</taxon>
        <taxon>Insecta</taxon>
        <taxon>Pterygota</taxon>
        <taxon>Neoptera</taxon>
        <taxon>Polyneoptera</taxon>
        <taxon>Phasmatodea</taxon>
        <taxon>Timematodea</taxon>
        <taxon>Timematoidea</taxon>
        <taxon>Timematidae</taxon>
        <taxon>Timema</taxon>
    </lineage>
</organism>
<dbReference type="EMBL" id="OE183293">
    <property type="protein sequence ID" value="CAD7575521.1"/>
    <property type="molecule type" value="Genomic_DNA"/>
</dbReference>
<protein>
    <submittedName>
        <fullName evidence="2">(California timema) hypothetical protein</fullName>
    </submittedName>
</protein>
<evidence type="ECO:0000256" key="1">
    <source>
        <dbReference type="SAM" id="MobiDB-lite"/>
    </source>
</evidence>
<feature type="region of interest" description="Disordered" evidence="1">
    <location>
        <begin position="253"/>
        <end position="278"/>
    </location>
</feature>
<proteinExistence type="predicted"/>
<dbReference type="AlphaFoldDB" id="A0A7R9PAE1"/>
<evidence type="ECO:0000313" key="2">
    <source>
        <dbReference type="EMBL" id="CAD7575521.1"/>
    </source>
</evidence>
<sequence>MGLLFAQALQAQIRDSFLKRKKKSIGVRKWIGRRVSPGPSDNLLKELAFEDPQTYRQVVRLSWKKFDELLKKVHQFIMKPDKSMKMFYSSRISKQNKNACARRLTLPVLTHAQRAALFACHSPELLEGLIPRPSDCPPYLDSEEDSSMSEQENDTLKSDSPEIRKWLVILQLAVLCCLEGQTSTTATTLWNLGYTSKPSSSRYCRRPLVIQLIARAVVPVPILSVSEDLYTRTRSLSVSSNELNMAPVNCGFSSPEETTATPEKDRIVATPTGSRKES</sequence>
<reference evidence="2" key="1">
    <citation type="submission" date="2020-11" db="EMBL/GenBank/DDBJ databases">
        <authorList>
            <person name="Tran Van P."/>
        </authorList>
    </citation>
    <scope>NUCLEOTIDE SEQUENCE</scope>
</reference>